<gene>
    <name evidence="2" type="ORF">LshimejAT787_3700110</name>
</gene>
<protein>
    <submittedName>
        <fullName evidence="2">Uncharacterized protein</fullName>
    </submittedName>
</protein>
<dbReference type="EMBL" id="BRPK01000037">
    <property type="protein sequence ID" value="GLB45908.1"/>
    <property type="molecule type" value="Genomic_DNA"/>
</dbReference>
<reference evidence="2" key="1">
    <citation type="submission" date="2022-07" db="EMBL/GenBank/DDBJ databases">
        <title>The genome of Lyophyllum shimeji provides insight into the initial evolution of ectomycorrhizal fungal genome.</title>
        <authorList>
            <person name="Kobayashi Y."/>
            <person name="Shibata T."/>
            <person name="Hirakawa H."/>
            <person name="Shigenobu S."/>
            <person name="Nishiyama T."/>
            <person name="Yamada A."/>
            <person name="Hasebe M."/>
            <person name="Kawaguchi M."/>
        </authorList>
    </citation>
    <scope>NUCLEOTIDE SEQUENCE</scope>
    <source>
        <strain evidence="2">AT787</strain>
    </source>
</reference>
<proteinExistence type="predicted"/>
<dbReference type="AlphaFoldDB" id="A0A9P3UUR9"/>
<sequence>MGDARRPKGRTADEVTLKRTRFGHRQQPAPPVYPCKEPAQYPIDNDMSGSEAQLIQIDVCQHPRLQVIQPRQLFQMPKSLSIHTSSSQHLSLLPRTGSRHMSY</sequence>
<name>A0A9P3UUR9_LYOSH</name>
<keyword evidence="3" id="KW-1185">Reference proteome</keyword>
<feature type="region of interest" description="Disordered" evidence="1">
    <location>
        <begin position="84"/>
        <end position="103"/>
    </location>
</feature>
<accession>A0A9P3UUR9</accession>
<evidence type="ECO:0000256" key="1">
    <source>
        <dbReference type="SAM" id="MobiDB-lite"/>
    </source>
</evidence>
<dbReference type="Proteomes" id="UP001063166">
    <property type="component" value="Unassembled WGS sequence"/>
</dbReference>
<organism evidence="2 3">
    <name type="scientific">Lyophyllum shimeji</name>
    <name type="common">Hon-shimeji</name>
    <name type="synonym">Tricholoma shimeji</name>
    <dbReference type="NCBI Taxonomy" id="47721"/>
    <lineage>
        <taxon>Eukaryota</taxon>
        <taxon>Fungi</taxon>
        <taxon>Dikarya</taxon>
        <taxon>Basidiomycota</taxon>
        <taxon>Agaricomycotina</taxon>
        <taxon>Agaricomycetes</taxon>
        <taxon>Agaricomycetidae</taxon>
        <taxon>Agaricales</taxon>
        <taxon>Tricholomatineae</taxon>
        <taxon>Lyophyllaceae</taxon>
        <taxon>Lyophyllum</taxon>
    </lineage>
</organism>
<evidence type="ECO:0000313" key="2">
    <source>
        <dbReference type="EMBL" id="GLB45908.1"/>
    </source>
</evidence>
<comment type="caution">
    <text evidence="2">The sequence shown here is derived from an EMBL/GenBank/DDBJ whole genome shotgun (WGS) entry which is preliminary data.</text>
</comment>
<evidence type="ECO:0000313" key="3">
    <source>
        <dbReference type="Proteomes" id="UP001063166"/>
    </source>
</evidence>